<dbReference type="EMBL" id="ML014204">
    <property type="protein sequence ID" value="RKP00682.1"/>
    <property type="molecule type" value="Genomic_DNA"/>
</dbReference>
<gene>
    <name evidence="2" type="ORF">CXG81DRAFT_19408</name>
</gene>
<dbReference type="Proteomes" id="UP000274922">
    <property type="component" value="Unassembled WGS sequence"/>
</dbReference>
<reference evidence="3" key="1">
    <citation type="journal article" date="2018" name="Nat. Microbiol.">
        <title>Leveraging single-cell genomics to expand the fungal tree of life.</title>
        <authorList>
            <person name="Ahrendt S.R."/>
            <person name="Quandt C.A."/>
            <person name="Ciobanu D."/>
            <person name="Clum A."/>
            <person name="Salamov A."/>
            <person name="Andreopoulos B."/>
            <person name="Cheng J.F."/>
            <person name="Woyke T."/>
            <person name="Pelin A."/>
            <person name="Henrissat B."/>
            <person name="Reynolds N.K."/>
            <person name="Benny G.L."/>
            <person name="Smith M.E."/>
            <person name="James T.Y."/>
            <person name="Grigoriev I.V."/>
        </authorList>
    </citation>
    <scope>NUCLEOTIDE SEQUENCE [LARGE SCALE GENOMIC DNA]</scope>
    <source>
        <strain evidence="3">ATCC 52028</strain>
    </source>
</reference>
<feature type="region of interest" description="Disordered" evidence="1">
    <location>
        <begin position="403"/>
        <end position="435"/>
    </location>
</feature>
<sequence length="452" mass="50832">MRLTLRHVARWAPRAFLVITTALHLAGRPQTGVRAAPVSDVGSIELPSQPYTGISKAYLADGTLNPQYANDLSIQCMQKLENVFDSSNMLSDETVTDVWSMPAFKLAYKHAFVQMAKELVDAKLNALQKRESYGQPLLDLGTKNVDERSFFDPTNIEALHHFLDLDAKVHVAEAFFFLIGQDSKKAIDIQRASPHLPTLAAYGHISWQRAKKHYTMLKLLTRELKDGQTYRQDDEVLRAEKLLMTLYSAAAERRSLLSLTSLAALVLTETSLTSQTDILRYLPARLAEPGQLQNYLHQFKPFQPLPLKRSFWSTRKEKRQIAMEYDAFVEEQKTLFKQELQSATLRYSRFGPPDAAGDAWVKTFEAMMDIPLFMHIRTLLSIHPINRAGLVHRASSWPIHNPTPQVDSVPIEPSAAAQPAVEASTHAPELPTGDAPRAIAKAGLHMPKIWPH</sequence>
<organism evidence="2 3">
    <name type="scientific">Caulochytrium protostelioides</name>
    <dbReference type="NCBI Taxonomy" id="1555241"/>
    <lineage>
        <taxon>Eukaryota</taxon>
        <taxon>Fungi</taxon>
        <taxon>Fungi incertae sedis</taxon>
        <taxon>Chytridiomycota</taxon>
        <taxon>Chytridiomycota incertae sedis</taxon>
        <taxon>Chytridiomycetes</taxon>
        <taxon>Caulochytriales</taxon>
        <taxon>Caulochytriaceae</taxon>
        <taxon>Caulochytrium</taxon>
    </lineage>
</organism>
<protein>
    <submittedName>
        <fullName evidence="2">Uncharacterized protein</fullName>
    </submittedName>
</protein>
<name>A0A4P9X6A9_9FUNG</name>
<evidence type="ECO:0000256" key="1">
    <source>
        <dbReference type="SAM" id="MobiDB-lite"/>
    </source>
</evidence>
<dbReference type="AlphaFoldDB" id="A0A4P9X6A9"/>
<proteinExistence type="predicted"/>
<evidence type="ECO:0000313" key="3">
    <source>
        <dbReference type="Proteomes" id="UP000274922"/>
    </source>
</evidence>
<accession>A0A4P9X6A9</accession>
<keyword evidence="3" id="KW-1185">Reference proteome</keyword>
<evidence type="ECO:0000313" key="2">
    <source>
        <dbReference type="EMBL" id="RKP00682.1"/>
    </source>
</evidence>